<evidence type="ECO:0000256" key="2">
    <source>
        <dbReference type="ARBA" id="ARBA00022694"/>
    </source>
</evidence>
<dbReference type="CDD" id="cd14858">
    <property type="entry name" value="TrmE_N"/>
    <property type="match status" value="1"/>
</dbReference>
<evidence type="ECO:0000313" key="11">
    <source>
        <dbReference type="EMBL" id="GAI67598.1"/>
    </source>
</evidence>
<accession>X1QHA2</accession>
<keyword evidence="3" id="KW-0479">Metal-binding</keyword>
<dbReference type="EMBL" id="BARW01004886">
    <property type="protein sequence ID" value="GAI67598.1"/>
    <property type="molecule type" value="Genomic_DNA"/>
</dbReference>
<dbReference type="GO" id="GO:0009507">
    <property type="term" value="C:chloroplast"/>
    <property type="evidence" value="ECO:0007669"/>
    <property type="project" value="UniProtKB-SubCell"/>
</dbReference>
<dbReference type="SUPFAM" id="SSF116878">
    <property type="entry name" value="TrmE connector domain"/>
    <property type="match status" value="1"/>
</dbReference>
<dbReference type="GO" id="GO:0005525">
    <property type="term" value="F:GTP binding"/>
    <property type="evidence" value="ECO:0007669"/>
    <property type="project" value="UniProtKB-KW"/>
</dbReference>
<dbReference type="Pfam" id="PF12631">
    <property type="entry name" value="MnmE_helical"/>
    <property type="match status" value="1"/>
</dbReference>
<keyword evidence="5" id="KW-0378">Hydrolase</keyword>
<proteinExistence type="predicted"/>
<dbReference type="GO" id="GO:0030488">
    <property type="term" value="P:tRNA methylation"/>
    <property type="evidence" value="ECO:0007669"/>
    <property type="project" value="TreeGrafter"/>
</dbReference>
<dbReference type="SUPFAM" id="SSF103025">
    <property type="entry name" value="Folate-binding domain"/>
    <property type="match status" value="1"/>
</dbReference>
<reference evidence="11" key="1">
    <citation type="journal article" date="2014" name="Front. Microbiol.">
        <title>High frequency of phylogenetically diverse reductive dehalogenase-homologous genes in deep subseafloor sedimentary metagenomes.</title>
        <authorList>
            <person name="Kawai M."/>
            <person name="Futagami T."/>
            <person name="Toyoda A."/>
            <person name="Takaki Y."/>
            <person name="Nishi S."/>
            <person name="Hori S."/>
            <person name="Arai W."/>
            <person name="Tsubouchi T."/>
            <person name="Morono Y."/>
            <person name="Uchiyama I."/>
            <person name="Ito T."/>
            <person name="Fujiyama A."/>
            <person name="Inagaki F."/>
            <person name="Takami H."/>
        </authorList>
    </citation>
    <scope>NUCLEOTIDE SEQUENCE</scope>
    <source>
        <strain evidence="11">Expedition CK06-06</strain>
    </source>
</reference>
<evidence type="ECO:0000256" key="6">
    <source>
        <dbReference type="ARBA" id="ARBA00022842"/>
    </source>
</evidence>
<dbReference type="GO" id="GO:0042802">
    <property type="term" value="F:identical protein binding"/>
    <property type="evidence" value="ECO:0007669"/>
    <property type="project" value="UniProtKB-ARBA"/>
</dbReference>
<dbReference type="GO" id="GO:0046872">
    <property type="term" value="F:metal ion binding"/>
    <property type="evidence" value="ECO:0007669"/>
    <property type="project" value="UniProtKB-KW"/>
</dbReference>
<evidence type="ECO:0000256" key="8">
    <source>
        <dbReference type="ARBA" id="ARBA00023134"/>
    </source>
</evidence>
<dbReference type="FunFam" id="3.30.1360.120:FF:000003">
    <property type="entry name" value="tRNA modification GTPase MnmE"/>
    <property type="match status" value="1"/>
</dbReference>
<evidence type="ECO:0000256" key="3">
    <source>
        <dbReference type="ARBA" id="ARBA00022723"/>
    </source>
</evidence>
<dbReference type="AlphaFoldDB" id="X1QHA2"/>
<dbReference type="GO" id="GO:0016787">
    <property type="term" value="F:hydrolase activity"/>
    <property type="evidence" value="ECO:0007669"/>
    <property type="project" value="UniProtKB-KW"/>
</dbReference>
<dbReference type="InterPro" id="IPR025867">
    <property type="entry name" value="MnmE_helical"/>
</dbReference>
<evidence type="ECO:0008006" key="12">
    <source>
        <dbReference type="Google" id="ProtNLM"/>
    </source>
</evidence>
<evidence type="ECO:0000259" key="10">
    <source>
        <dbReference type="Pfam" id="PF12631"/>
    </source>
</evidence>
<sequence length="220" mass="24091">MVSDGTIAAISTPPGTGGIAVIRISGKDSLTIAERIFKGKSSPSSIESHRVIYGRIIDPGTREEIDDVLLIVMHAPKTYTGEDTVEISCHGGIVPVQRTLEVCISAGARMAQRGEFTKRAFLNGRLDLTQAEAVLDIVSAKTKEGLRGALYQLNGLLSKKIRRLKDFLISILSDIELSLDFADEDITVPEQRKISKKISSTIDIINELIREGKRAYILRD</sequence>
<dbReference type="Pfam" id="PF10396">
    <property type="entry name" value="TrmE_N"/>
    <property type="match status" value="1"/>
</dbReference>
<feature type="domain" description="MnmE helical" evidence="10">
    <location>
        <begin position="128"/>
        <end position="220"/>
    </location>
</feature>
<evidence type="ECO:0000256" key="5">
    <source>
        <dbReference type="ARBA" id="ARBA00022801"/>
    </source>
</evidence>
<dbReference type="PANTHER" id="PTHR42714">
    <property type="entry name" value="TRNA MODIFICATION GTPASE GTPBP3"/>
    <property type="match status" value="1"/>
</dbReference>
<keyword evidence="2" id="KW-0819">tRNA processing</keyword>
<evidence type="ECO:0000259" key="9">
    <source>
        <dbReference type="Pfam" id="PF10396"/>
    </source>
</evidence>
<dbReference type="GO" id="GO:0002098">
    <property type="term" value="P:tRNA wobble uridine modification"/>
    <property type="evidence" value="ECO:0007669"/>
    <property type="project" value="TreeGrafter"/>
</dbReference>
<dbReference type="Gene3D" id="1.20.120.430">
    <property type="entry name" value="tRNA modification GTPase MnmE domain 2"/>
    <property type="match status" value="1"/>
</dbReference>
<comment type="caution">
    <text evidence="11">The sequence shown here is derived from an EMBL/GenBank/DDBJ whole genome shotgun (WGS) entry which is preliminary data.</text>
</comment>
<evidence type="ECO:0000256" key="7">
    <source>
        <dbReference type="ARBA" id="ARBA00022958"/>
    </source>
</evidence>
<dbReference type="PANTHER" id="PTHR42714:SF2">
    <property type="entry name" value="TRNA MODIFICATION GTPASE GTPBP3, MITOCHONDRIAL"/>
    <property type="match status" value="1"/>
</dbReference>
<keyword evidence="6" id="KW-0460">Magnesium</keyword>
<keyword evidence="7" id="KW-0630">Potassium</keyword>
<evidence type="ECO:0000256" key="4">
    <source>
        <dbReference type="ARBA" id="ARBA00022741"/>
    </source>
</evidence>
<gene>
    <name evidence="11" type="ORF">S12H4_11077</name>
</gene>
<feature type="domain" description="GTP-binding protein TrmE N-terminal" evidence="9">
    <location>
        <begin position="6"/>
        <end position="125"/>
    </location>
</feature>
<keyword evidence="8" id="KW-0342">GTP-binding</keyword>
<name>X1QHA2_9ZZZZ</name>
<protein>
    <recommendedName>
        <fullName evidence="12">GTP-binding protein TrmE N-terminal domain-containing protein</fullName>
    </recommendedName>
</protein>
<keyword evidence="4" id="KW-0547">Nucleotide-binding</keyword>
<dbReference type="Gene3D" id="3.30.1360.120">
    <property type="entry name" value="Probable tRNA modification gtpase trme, domain 1"/>
    <property type="match status" value="1"/>
</dbReference>
<comment type="subcellular location">
    <subcellularLocation>
        <location evidence="1">Plastid</location>
        <location evidence="1">Chloroplast</location>
    </subcellularLocation>
</comment>
<dbReference type="InterPro" id="IPR027266">
    <property type="entry name" value="TrmE/GcvT-like"/>
</dbReference>
<feature type="non-terminal residue" evidence="11">
    <location>
        <position position="220"/>
    </location>
</feature>
<dbReference type="InterPro" id="IPR018948">
    <property type="entry name" value="GTP-bd_TrmE_N"/>
</dbReference>
<evidence type="ECO:0000256" key="1">
    <source>
        <dbReference type="ARBA" id="ARBA00004229"/>
    </source>
</evidence>
<dbReference type="GO" id="GO:0005829">
    <property type="term" value="C:cytosol"/>
    <property type="evidence" value="ECO:0007669"/>
    <property type="project" value="TreeGrafter"/>
</dbReference>
<dbReference type="InterPro" id="IPR027368">
    <property type="entry name" value="MnmE_dom2"/>
</dbReference>
<organism evidence="11">
    <name type="scientific">marine sediment metagenome</name>
    <dbReference type="NCBI Taxonomy" id="412755"/>
    <lineage>
        <taxon>unclassified sequences</taxon>
        <taxon>metagenomes</taxon>
        <taxon>ecological metagenomes</taxon>
    </lineage>
</organism>